<proteinExistence type="predicted"/>
<dbReference type="AlphaFoldDB" id="A0A401SJU5"/>
<comment type="caution">
    <text evidence="2">Lacks conserved residue(s) required for the propagation of feature annotation.</text>
</comment>
<dbReference type="SUPFAM" id="SSF49854">
    <property type="entry name" value="Spermadhesin, CUB domain"/>
    <property type="match status" value="1"/>
</dbReference>
<gene>
    <name evidence="5" type="ORF">chiPu_0009138</name>
</gene>
<evidence type="ECO:0000256" key="3">
    <source>
        <dbReference type="SAM" id="Phobius"/>
    </source>
</evidence>
<evidence type="ECO:0000256" key="2">
    <source>
        <dbReference type="PROSITE-ProRule" id="PRU00059"/>
    </source>
</evidence>
<keyword evidence="3" id="KW-0812">Transmembrane</keyword>
<dbReference type="InterPro" id="IPR035914">
    <property type="entry name" value="Sperma_CUB_dom_sf"/>
</dbReference>
<dbReference type="PROSITE" id="PS01180">
    <property type="entry name" value="CUB"/>
    <property type="match status" value="1"/>
</dbReference>
<evidence type="ECO:0000256" key="1">
    <source>
        <dbReference type="ARBA" id="ARBA00023157"/>
    </source>
</evidence>
<dbReference type="Pfam" id="PF00431">
    <property type="entry name" value="CUB"/>
    <property type="match status" value="1"/>
</dbReference>
<sequence length="105" mass="11281">MALAYSYSCGRRILSSPYPSPGPGLSALLVIIILFIFPGNGVLGGKYVSGNTRVSKISAACGDTPEQLSAPSGIITSPGWPFNYQTRVNCSWHIQAHREEVITIR</sequence>
<dbReference type="EMBL" id="BEZZ01000318">
    <property type="protein sequence ID" value="GCC30684.1"/>
    <property type="molecule type" value="Genomic_DNA"/>
</dbReference>
<evidence type="ECO:0000313" key="6">
    <source>
        <dbReference type="Proteomes" id="UP000287033"/>
    </source>
</evidence>
<evidence type="ECO:0000313" key="5">
    <source>
        <dbReference type="EMBL" id="GCC30684.1"/>
    </source>
</evidence>
<name>A0A401SJU5_CHIPU</name>
<keyword evidence="3" id="KW-1133">Transmembrane helix</keyword>
<dbReference type="Gene3D" id="2.60.120.290">
    <property type="entry name" value="Spermadhesin, CUB domain"/>
    <property type="match status" value="1"/>
</dbReference>
<feature type="transmembrane region" description="Helical" evidence="3">
    <location>
        <begin position="24"/>
        <end position="43"/>
    </location>
</feature>
<dbReference type="OrthoDB" id="10020456at2759"/>
<keyword evidence="3" id="KW-0472">Membrane</keyword>
<dbReference type="STRING" id="137246.A0A401SJU5"/>
<reference evidence="5 6" key="1">
    <citation type="journal article" date="2018" name="Nat. Ecol. Evol.">
        <title>Shark genomes provide insights into elasmobranch evolution and the origin of vertebrates.</title>
        <authorList>
            <person name="Hara Y"/>
            <person name="Yamaguchi K"/>
            <person name="Onimaru K"/>
            <person name="Kadota M"/>
            <person name="Koyanagi M"/>
            <person name="Keeley SD"/>
            <person name="Tatsumi K"/>
            <person name="Tanaka K"/>
            <person name="Motone F"/>
            <person name="Kageyama Y"/>
            <person name="Nozu R"/>
            <person name="Adachi N"/>
            <person name="Nishimura O"/>
            <person name="Nakagawa R"/>
            <person name="Tanegashima C"/>
            <person name="Kiyatake I"/>
            <person name="Matsumoto R"/>
            <person name="Murakumo K"/>
            <person name="Nishida K"/>
            <person name="Terakita A"/>
            <person name="Kuratani S"/>
            <person name="Sato K"/>
            <person name="Hyodo S Kuraku.S."/>
        </authorList>
    </citation>
    <scope>NUCLEOTIDE SEQUENCE [LARGE SCALE GENOMIC DNA]</scope>
</reference>
<protein>
    <recommendedName>
        <fullName evidence="4">CUB domain-containing protein</fullName>
    </recommendedName>
</protein>
<evidence type="ECO:0000259" key="4">
    <source>
        <dbReference type="PROSITE" id="PS01180"/>
    </source>
</evidence>
<keyword evidence="1" id="KW-1015">Disulfide bond</keyword>
<dbReference type="Proteomes" id="UP000287033">
    <property type="component" value="Unassembled WGS sequence"/>
</dbReference>
<comment type="caution">
    <text evidence="5">The sequence shown here is derived from an EMBL/GenBank/DDBJ whole genome shotgun (WGS) entry which is preliminary data.</text>
</comment>
<accession>A0A401SJU5</accession>
<dbReference type="InterPro" id="IPR000859">
    <property type="entry name" value="CUB_dom"/>
</dbReference>
<organism evidence="5 6">
    <name type="scientific">Chiloscyllium punctatum</name>
    <name type="common">Brownbanded bambooshark</name>
    <name type="synonym">Hemiscyllium punctatum</name>
    <dbReference type="NCBI Taxonomy" id="137246"/>
    <lineage>
        <taxon>Eukaryota</taxon>
        <taxon>Metazoa</taxon>
        <taxon>Chordata</taxon>
        <taxon>Craniata</taxon>
        <taxon>Vertebrata</taxon>
        <taxon>Chondrichthyes</taxon>
        <taxon>Elasmobranchii</taxon>
        <taxon>Galeomorphii</taxon>
        <taxon>Galeoidea</taxon>
        <taxon>Orectolobiformes</taxon>
        <taxon>Hemiscylliidae</taxon>
        <taxon>Chiloscyllium</taxon>
    </lineage>
</organism>
<keyword evidence="6" id="KW-1185">Reference proteome</keyword>
<feature type="domain" description="CUB" evidence="4">
    <location>
        <begin position="61"/>
        <end position="105"/>
    </location>
</feature>